<dbReference type="InterPro" id="IPR006094">
    <property type="entry name" value="Oxid_FAD_bind_N"/>
</dbReference>
<sequence>MKSDYSQARLTGWGLTSPSYARTAKVPHSEMGEHVKDSSGRGIVMRGLGRSYGDAAQNAGGTVLTLADSVAQAVLDAEQGTLTVGAGVSLHDLLQIIVPQGFFIPVSPGTRFVTVGGAIASDIHGKNHHIEGSFGNHVRRLSLLLADGTVKELGPDQDAPLFWATVGGMGLTGIILDATFSLIRIESSRCIVNTVRCKNIDELFEEMSHGDDEHRYSVAWVDLLATGAKLGRSVLWRGDHARLSDLSTKDAIDPLHYAPKHLATVPALVPSFGFVNSWTSAIFNEIWLRKEPRRKVGTIKNIPAYFHPLDAIGSWNRLYGQGGFLQYQFVVPFGQEKTLRRIIEMVAVSKTASPLVVLKRFGESNPGPMSFPIPGWTLTVDMSCVASGVSELLHSLDSMVVEAGGRHYLAKDAHTTPSVIRRGYPRLDEWKGIQRAVDPSGVWQSDLARRLELI</sequence>
<evidence type="ECO:0000259" key="1">
    <source>
        <dbReference type="PROSITE" id="PS51387"/>
    </source>
</evidence>
<feature type="domain" description="FAD-binding PCMH-type" evidence="1">
    <location>
        <begin position="15"/>
        <end position="185"/>
    </location>
</feature>
<protein>
    <submittedName>
        <fullName evidence="2">Unannotated protein</fullName>
    </submittedName>
</protein>
<dbReference type="GO" id="GO:0016899">
    <property type="term" value="F:oxidoreductase activity, acting on the CH-OH group of donors, oxygen as acceptor"/>
    <property type="evidence" value="ECO:0007669"/>
    <property type="project" value="InterPro"/>
</dbReference>
<dbReference type="AlphaFoldDB" id="A0A6J6C9G1"/>
<dbReference type="InterPro" id="IPR036318">
    <property type="entry name" value="FAD-bd_PCMH-like_sf"/>
</dbReference>
<dbReference type="GO" id="GO:0071949">
    <property type="term" value="F:FAD binding"/>
    <property type="evidence" value="ECO:0007669"/>
    <property type="project" value="InterPro"/>
</dbReference>
<evidence type="ECO:0000313" key="2">
    <source>
        <dbReference type="EMBL" id="CAB4547715.1"/>
    </source>
</evidence>
<accession>A0A6J6C9G1</accession>
<dbReference type="Pfam" id="PF01565">
    <property type="entry name" value="FAD_binding_4"/>
    <property type="match status" value="1"/>
</dbReference>
<name>A0A6J6C9G1_9ZZZZ</name>
<dbReference type="EMBL" id="CAEZSL010000117">
    <property type="protein sequence ID" value="CAB4547715.1"/>
    <property type="molecule type" value="Genomic_DNA"/>
</dbReference>
<dbReference type="PANTHER" id="PTHR43762:SF1">
    <property type="entry name" value="D-ARABINONO-1,4-LACTONE OXIDASE"/>
    <property type="match status" value="1"/>
</dbReference>
<dbReference type="Gene3D" id="3.30.465.10">
    <property type="match status" value="1"/>
</dbReference>
<dbReference type="PROSITE" id="PS51387">
    <property type="entry name" value="FAD_PCMH"/>
    <property type="match status" value="1"/>
</dbReference>
<dbReference type="InterPro" id="IPR016166">
    <property type="entry name" value="FAD-bd_PCMH"/>
</dbReference>
<proteinExistence type="predicted"/>
<reference evidence="2" key="1">
    <citation type="submission" date="2020-05" db="EMBL/GenBank/DDBJ databases">
        <authorList>
            <person name="Chiriac C."/>
            <person name="Salcher M."/>
            <person name="Ghai R."/>
            <person name="Kavagutti S V."/>
        </authorList>
    </citation>
    <scope>NUCLEOTIDE SEQUENCE</scope>
</reference>
<dbReference type="PANTHER" id="PTHR43762">
    <property type="entry name" value="L-GULONOLACTONE OXIDASE"/>
    <property type="match status" value="1"/>
</dbReference>
<gene>
    <name evidence="2" type="ORF">UFOPK1421_01061</name>
</gene>
<dbReference type="InterPro" id="IPR016169">
    <property type="entry name" value="FAD-bd_PCMH_sub2"/>
</dbReference>
<dbReference type="SUPFAM" id="SSF56176">
    <property type="entry name" value="FAD-binding/transporter-associated domain-like"/>
    <property type="match status" value="1"/>
</dbReference>
<organism evidence="2">
    <name type="scientific">freshwater metagenome</name>
    <dbReference type="NCBI Taxonomy" id="449393"/>
    <lineage>
        <taxon>unclassified sequences</taxon>
        <taxon>metagenomes</taxon>
        <taxon>ecological metagenomes</taxon>
    </lineage>
</organism>
<dbReference type="InterPro" id="IPR010031">
    <property type="entry name" value="FAD_lactone_oxidase-like"/>
</dbReference>